<organism evidence="4 5">
    <name type="scientific">Halogeometricum rufum</name>
    <dbReference type="NCBI Taxonomy" id="553469"/>
    <lineage>
        <taxon>Archaea</taxon>
        <taxon>Methanobacteriati</taxon>
        <taxon>Methanobacteriota</taxon>
        <taxon>Stenosarchaea group</taxon>
        <taxon>Halobacteria</taxon>
        <taxon>Halobacteriales</taxon>
        <taxon>Haloferacaceae</taxon>
        <taxon>Halogeometricum</taxon>
    </lineage>
</organism>
<dbReference type="AlphaFoldDB" id="A0A1I6IQZ6"/>
<dbReference type="SUPFAM" id="SSF51905">
    <property type="entry name" value="FAD/NAD(P)-binding domain"/>
    <property type="match status" value="1"/>
</dbReference>
<feature type="region of interest" description="Disordered" evidence="2">
    <location>
        <begin position="256"/>
        <end position="276"/>
    </location>
</feature>
<dbReference type="RefSeq" id="WP_089810121.1">
    <property type="nucleotide sequence ID" value="NZ_FOYT01000004.1"/>
</dbReference>
<protein>
    <submittedName>
        <fullName evidence="4">Sarcosine oxidase subunit beta</fullName>
    </submittedName>
</protein>
<evidence type="ECO:0000313" key="4">
    <source>
        <dbReference type="EMBL" id="SFR69061.1"/>
    </source>
</evidence>
<dbReference type="InterPro" id="IPR006076">
    <property type="entry name" value="FAD-dep_OxRdtase"/>
</dbReference>
<evidence type="ECO:0000256" key="2">
    <source>
        <dbReference type="SAM" id="MobiDB-lite"/>
    </source>
</evidence>
<dbReference type="Proteomes" id="UP000198531">
    <property type="component" value="Unassembled WGS sequence"/>
</dbReference>
<dbReference type="Gene3D" id="3.30.9.10">
    <property type="entry name" value="D-Amino Acid Oxidase, subunit A, domain 2"/>
    <property type="match status" value="1"/>
</dbReference>
<dbReference type="GO" id="GO:0005737">
    <property type="term" value="C:cytoplasm"/>
    <property type="evidence" value="ECO:0007669"/>
    <property type="project" value="TreeGrafter"/>
</dbReference>
<dbReference type="PANTHER" id="PTHR13847">
    <property type="entry name" value="SARCOSINE DEHYDROGENASE-RELATED"/>
    <property type="match status" value="1"/>
</dbReference>
<sequence>MRIAIIGGGIYGTAIAYFLEQMDSSHEVLLFEKDSISGVSTGKSAGIVRHHYSDEIQIRFAKRGRELLERLPELVGSDGGFYQNGYLILAGESNEDQFRKNVRMQKDVGLDVEFVDPDELDSIVPGLDSDGVAVAALEHEAGFADPYLVATGFANQARTLGAEIRTNEPVTDLELADGSVETVETASDRYDVDVVVNAAGPWADDVAEMAGVDLPLTMYEAKVVCLSSGNDLTDYPTVSDVDSGLYAKPELNGDFLSGGMEREGGHRSVDDRRSLGGVTNDDLEMVGQMLDDRLPRYADADVVDSWSEVITAPPDWHQIIGTPPTVDNFYIVAGGSGHGFKEAPGFAESIAETILGRKPTISLDRYRPTRFETGDAFSGGYGDGSRS</sequence>
<feature type="domain" description="FAD dependent oxidoreductase" evidence="3">
    <location>
        <begin position="2"/>
        <end position="352"/>
    </location>
</feature>
<feature type="compositionally biased region" description="Basic and acidic residues" evidence="2">
    <location>
        <begin position="260"/>
        <end position="274"/>
    </location>
</feature>
<dbReference type="Pfam" id="PF01266">
    <property type="entry name" value="DAO"/>
    <property type="match status" value="1"/>
</dbReference>
<keyword evidence="5" id="KW-1185">Reference proteome</keyword>
<dbReference type="GO" id="GO:0016491">
    <property type="term" value="F:oxidoreductase activity"/>
    <property type="evidence" value="ECO:0007669"/>
    <property type="project" value="UniProtKB-KW"/>
</dbReference>
<keyword evidence="1" id="KW-0560">Oxidoreductase</keyword>
<reference evidence="5" key="1">
    <citation type="submission" date="2016-10" db="EMBL/GenBank/DDBJ databases">
        <authorList>
            <person name="Varghese N."/>
            <person name="Submissions S."/>
        </authorList>
    </citation>
    <scope>NUCLEOTIDE SEQUENCE [LARGE SCALE GENOMIC DNA]</scope>
    <source>
        <strain evidence="5">CGMCC 1.7736</strain>
    </source>
</reference>
<evidence type="ECO:0000259" key="3">
    <source>
        <dbReference type="Pfam" id="PF01266"/>
    </source>
</evidence>
<evidence type="ECO:0000256" key="1">
    <source>
        <dbReference type="ARBA" id="ARBA00023002"/>
    </source>
</evidence>
<dbReference type="Gene3D" id="3.50.50.60">
    <property type="entry name" value="FAD/NAD(P)-binding domain"/>
    <property type="match status" value="1"/>
</dbReference>
<gene>
    <name evidence="4" type="ORF">SAMN04487947_3553</name>
</gene>
<accession>A0A1I6IQZ6</accession>
<evidence type="ECO:0000313" key="5">
    <source>
        <dbReference type="Proteomes" id="UP000198531"/>
    </source>
</evidence>
<name>A0A1I6IQZ6_9EURY</name>
<dbReference type="PANTHER" id="PTHR13847:SF287">
    <property type="entry name" value="FAD-DEPENDENT OXIDOREDUCTASE DOMAIN-CONTAINING PROTEIN 1"/>
    <property type="match status" value="1"/>
</dbReference>
<dbReference type="InterPro" id="IPR036188">
    <property type="entry name" value="FAD/NAD-bd_sf"/>
</dbReference>
<proteinExistence type="predicted"/>
<dbReference type="OrthoDB" id="168391at2157"/>
<dbReference type="STRING" id="553469.SAMN04487947_3553"/>
<dbReference type="EMBL" id="FOYT01000004">
    <property type="protein sequence ID" value="SFR69061.1"/>
    <property type="molecule type" value="Genomic_DNA"/>
</dbReference>